<feature type="domain" description="ABC transporter" evidence="9">
    <location>
        <begin position="324"/>
        <end position="546"/>
    </location>
</feature>
<organism evidence="11 12">
    <name type="scientific">Corticibacter populi</name>
    <dbReference type="NCBI Taxonomy" id="1550736"/>
    <lineage>
        <taxon>Bacteria</taxon>
        <taxon>Pseudomonadati</taxon>
        <taxon>Pseudomonadota</taxon>
        <taxon>Betaproteobacteria</taxon>
        <taxon>Burkholderiales</taxon>
        <taxon>Comamonadaceae</taxon>
        <taxon>Corticibacter</taxon>
    </lineage>
</organism>
<reference evidence="11 12" key="1">
    <citation type="submission" date="2018-10" db="EMBL/GenBank/DDBJ databases">
        <title>Draft genome of Cortibacter populi DSM10536.</title>
        <authorList>
            <person name="Bernier A.-M."/>
            <person name="Bernard K."/>
        </authorList>
    </citation>
    <scope>NUCLEOTIDE SEQUENCE [LARGE SCALE GENOMIC DNA]</scope>
    <source>
        <strain evidence="11 12">DSM 105136</strain>
    </source>
</reference>
<evidence type="ECO:0000256" key="4">
    <source>
        <dbReference type="ARBA" id="ARBA00022741"/>
    </source>
</evidence>
<name>A0A3M6R0T4_9BURK</name>
<keyword evidence="12" id="KW-1185">Reference proteome</keyword>
<dbReference type="GO" id="GO:0034040">
    <property type="term" value="F:ATPase-coupled lipid transmembrane transporter activity"/>
    <property type="evidence" value="ECO:0007669"/>
    <property type="project" value="TreeGrafter"/>
</dbReference>
<dbReference type="EMBL" id="RDQO01000001">
    <property type="protein sequence ID" value="RMX08874.1"/>
    <property type="molecule type" value="Genomic_DNA"/>
</dbReference>
<feature type="transmembrane region" description="Helical" evidence="8">
    <location>
        <begin position="118"/>
        <end position="140"/>
    </location>
</feature>
<keyword evidence="6 8" id="KW-1133">Transmembrane helix</keyword>
<dbReference type="SMART" id="SM00382">
    <property type="entry name" value="AAA"/>
    <property type="match status" value="1"/>
</dbReference>
<evidence type="ECO:0000256" key="3">
    <source>
        <dbReference type="ARBA" id="ARBA00022692"/>
    </source>
</evidence>
<dbReference type="InterPro" id="IPR039421">
    <property type="entry name" value="Type_1_exporter"/>
</dbReference>
<evidence type="ECO:0000256" key="8">
    <source>
        <dbReference type="SAM" id="Phobius"/>
    </source>
</evidence>
<dbReference type="GO" id="GO:0140359">
    <property type="term" value="F:ABC-type transporter activity"/>
    <property type="evidence" value="ECO:0007669"/>
    <property type="project" value="InterPro"/>
</dbReference>
<dbReference type="PANTHER" id="PTHR24221">
    <property type="entry name" value="ATP-BINDING CASSETTE SUB-FAMILY B"/>
    <property type="match status" value="1"/>
</dbReference>
<evidence type="ECO:0000259" key="10">
    <source>
        <dbReference type="PROSITE" id="PS50929"/>
    </source>
</evidence>
<keyword evidence="4" id="KW-0547">Nucleotide-binding</keyword>
<dbReference type="GO" id="GO:0005524">
    <property type="term" value="F:ATP binding"/>
    <property type="evidence" value="ECO:0007669"/>
    <property type="project" value="UniProtKB-KW"/>
</dbReference>
<feature type="transmembrane region" description="Helical" evidence="8">
    <location>
        <begin position="146"/>
        <end position="167"/>
    </location>
</feature>
<feature type="transmembrane region" description="Helical" evidence="8">
    <location>
        <begin position="234"/>
        <end position="256"/>
    </location>
</feature>
<dbReference type="GO" id="GO:0005886">
    <property type="term" value="C:plasma membrane"/>
    <property type="evidence" value="ECO:0007669"/>
    <property type="project" value="UniProtKB-SubCell"/>
</dbReference>
<evidence type="ECO:0000256" key="1">
    <source>
        <dbReference type="ARBA" id="ARBA00004651"/>
    </source>
</evidence>
<keyword evidence="3 8" id="KW-0812">Transmembrane</keyword>
<keyword evidence="2" id="KW-1003">Cell membrane</keyword>
<dbReference type="InterPro" id="IPR003593">
    <property type="entry name" value="AAA+_ATPase"/>
</dbReference>
<dbReference type="InterPro" id="IPR011527">
    <property type="entry name" value="ABC1_TM_dom"/>
</dbReference>
<comment type="subcellular location">
    <subcellularLocation>
        <location evidence="1">Cell membrane</location>
        <topology evidence="1">Multi-pass membrane protein</topology>
    </subcellularLocation>
</comment>
<keyword evidence="5 11" id="KW-0067">ATP-binding</keyword>
<accession>A0A3M6R0T4</accession>
<evidence type="ECO:0000256" key="6">
    <source>
        <dbReference type="ARBA" id="ARBA00022989"/>
    </source>
</evidence>
<dbReference type="Pfam" id="PF00005">
    <property type="entry name" value="ABC_tran"/>
    <property type="match status" value="1"/>
</dbReference>
<evidence type="ECO:0000256" key="7">
    <source>
        <dbReference type="ARBA" id="ARBA00023136"/>
    </source>
</evidence>
<dbReference type="InterPro" id="IPR017871">
    <property type="entry name" value="ABC_transporter-like_CS"/>
</dbReference>
<proteinExistence type="predicted"/>
<protein>
    <submittedName>
        <fullName evidence="11">ATP-binding cassette domain-containing protein</fullName>
    </submittedName>
</protein>
<evidence type="ECO:0000313" key="11">
    <source>
        <dbReference type="EMBL" id="RMX08874.1"/>
    </source>
</evidence>
<dbReference type="OrthoDB" id="9802264at2"/>
<gene>
    <name evidence="11" type="ORF">D8I35_03935</name>
</gene>
<dbReference type="PROSITE" id="PS00211">
    <property type="entry name" value="ABC_TRANSPORTER_1"/>
    <property type="match status" value="1"/>
</dbReference>
<dbReference type="PANTHER" id="PTHR24221:SF654">
    <property type="entry name" value="ATP-BINDING CASSETTE SUB-FAMILY B MEMBER 6"/>
    <property type="match status" value="1"/>
</dbReference>
<dbReference type="Gene3D" id="3.40.50.300">
    <property type="entry name" value="P-loop containing nucleotide triphosphate hydrolases"/>
    <property type="match status" value="1"/>
</dbReference>
<evidence type="ECO:0000313" key="12">
    <source>
        <dbReference type="Proteomes" id="UP000278006"/>
    </source>
</evidence>
<dbReference type="Gene3D" id="1.20.1560.10">
    <property type="entry name" value="ABC transporter type 1, transmembrane domain"/>
    <property type="match status" value="1"/>
</dbReference>
<dbReference type="SUPFAM" id="SSF90123">
    <property type="entry name" value="ABC transporter transmembrane region"/>
    <property type="match status" value="1"/>
</dbReference>
<feature type="domain" description="ABC transmembrane type-1" evidence="10">
    <location>
        <begin position="2"/>
        <end position="291"/>
    </location>
</feature>
<dbReference type="Proteomes" id="UP000278006">
    <property type="component" value="Unassembled WGS sequence"/>
</dbReference>
<keyword evidence="7 8" id="KW-0472">Membrane</keyword>
<comment type="caution">
    <text evidence="11">The sequence shown here is derived from an EMBL/GenBank/DDBJ whole genome shotgun (WGS) entry which is preliminary data.</text>
</comment>
<evidence type="ECO:0000259" key="9">
    <source>
        <dbReference type="PROSITE" id="PS50893"/>
    </source>
</evidence>
<dbReference type="GO" id="GO:0016887">
    <property type="term" value="F:ATP hydrolysis activity"/>
    <property type="evidence" value="ECO:0007669"/>
    <property type="project" value="InterPro"/>
</dbReference>
<sequence length="546" mass="58488">MALGMLLAACTTLTGAALLGLSGWFITATAIAGLSSAAALAFNVFTPSAGIRLLALGRTASRYGERLVTHAATLAALVDVRERLFRAFARPLAARPWQLRPARLLFRLTRDLDAAESLYLRLLVPLCAALAMTLGMAGWLAWLSPWLGLAALLWLLATGLGISGWLLRSSARLSAEQMRLTEQLRTRMSDLCAGQTDLLMAGQYEARRQQLLAAERRLARLDDRLQQRDAMAGWTWQALHSATLAAALLAGSWLVWQGRIGAASAALLALMVLAATEAFAALRRGAQDWGRALLSARRLQAPLQAGGTAGGPPSLPAPPAGMALQMRDARALLRPEAGGRFSAGVTLQIAEGERVALVGPSGCGKSTLLALACGERRPAQGHIAALPACWLTQRTELFQDSLRGNLNLQERPLDDAQLMQGLRDAGLAELVAERQGGLDCLLGEGGLGLSGGQARRLALARLLLSQQRFWLLDEPTEGIDAEVAHDVLQRLAAHIGTRTVLMATHLRREARLASRLIELAPGGRILADVRHGDAAYDDLLRRLRPD</sequence>
<dbReference type="AlphaFoldDB" id="A0A3M6R0T4"/>
<dbReference type="PROSITE" id="PS50893">
    <property type="entry name" value="ABC_TRANSPORTER_2"/>
    <property type="match status" value="1"/>
</dbReference>
<dbReference type="InterPro" id="IPR003439">
    <property type="entry name" value="ABC_transporter-like_ATP-bd"/>
</dbReference>
<dbReference type="InterPro" id="IPR027417">
    <property type="entry name" value="P-loop_NTPase"/>
</dbReference>
<dbReference type="PROSITE" id="PS50929">
    <property type="entry name" value="ABC_TM1F"/>
    <property type="match status" value="1"/>
</dbReference>
<dbReference type="SUPFAM" id="SSF52540">
    <property type="entry name" value="P-loop containing nucleoside triphosphate hydrolases"/>
    <property type="match status" value="1"/>
</dbReference>
<feature type="transmembrane region" description="Helical" evidence="8">
    <location>
        <begin position="262"/>
        <end position="282"/>
    </location>
</feature>
<evidence type="ECO:0000256" key="5">
    <source>
        <dbReference type="ARBA" id="ARBA00022840"/>
    </source>
</evidence>
<evidence type="ECO:0000256" key="2">
    <source>
        <dbReference type="ARBA" id="ARBA00022475"/>
    </source>
</evidence>
<dbReference type="InterPro" id="IPR036640">
    <property type="entry name" value="ABC1_TM_sf"/>
</dbReference>